<sequence length="172" mass="18683">MESSMNNAFIISKCETSTTFSSDRTPEESSWSMYLEDFCEASSSAVHMGDFSSSSIPDAMSFVATKKTFDMSKQEGPNYSNNLNIKRTRNREIPFGTHCDLEDTASSPSRSPNVKSIMNLLGNNTRHGGGVVDDTNNVKGKSVGQNQGGLSVDLKKKGLCLVPMSMVTNFLG</sequence>
<protein>
    <submittedName>
        <fullName evidence="2">Uncharacterized protein</fullName>
    </submittedName>
</protein>
<dbReference type="GeneID" id="108840894"/>
<dbReference type="AlphaFoldDB" id="A0A6J0MB56"/>
<name>A0A6J0MB56_RAPSA</name>
<dbReference type="KEGG" id="rsz:108840894"/>
<reference evidence="1" key="1">
    <citation type="journal article" date="2019" name="Database">
        <title>The radish genome database (RadishGD): an integrated information resource for radish genomics.</title>
        <authorList>
            <person name="Yu H.J."/>
            <person name="Baek S."/>
            <person name="Lee Y.J."/>
            <person name="Cho A."/>
            <person name="Mun J.H."/>
        </authorList>
    </citation>
    <scope>NUCLEOTIDE SEQUENCE [LARGE SCALE GENOMIC DNA]</scope>
    <source>
        <strain evidence="1">cv. WK10039</strain>
    </source>
</reference>
<evidence type="ECO:0000313" key="2">
    <source>
        <dbReference type="RefSeq" id="XP_018469203.2"/>
    </source>
</evidence>
<gene>
    <name evidence="2" type="primary">LOC108840894</name>
</gene>
<dbReference type="PANTHER" id="PTHR33974">
    <property type="entry name" value="VASCULAR-RELATED UNKNOWN PROTEIN 1-RELATED"/>
    <property type="match status" value="1"/>
</dbReference>
<accession>A0A6J0MB56</accession>
<proteinExistence type="predicted"/>
<reference evidence="2" key="2">
    <citation type="submission" date="2025-08" db="UniProtKB">
        <authorList>
            <consortium name="RefSeq"/>
        </authorList>
    </citation>
    <scope>IDENTIFICATION</scope>
    <source>
        <tissue evidence="2">Leaf</tissue>
    </source>
</reference>
<dbReference type="Proteomes" id="UP000504610">
    <property type="component" value="Chromosome 2"/>
</dbReference>
<keyword evidence="1" id="KW-1185">Reference proteome</keyword>
<organism evidence="1 2">
    <name type="scientific">Raphanus sativus</name>
    <name type="common">Radish</name>
    <name type="synonym">Raphanus raphanistrum var. sativus</name>
    <dbReference type="NCBI Taxonomy" id="3726"/>
    <lineage>
        <taxon>Eukaryota</taxon>
        <taxon>Viridiplantae</taxon>
        <taxon>Streptophyta</taxon>
        <taxon>Embryophyta</taxon>
        <taxon>Tracheophyta</taxon>
        <taxon>Spermatophyta</taxon>
        <taxon>Magnoliopsida</taxon>
        <taxon>eudicotyledons</taxon>
        <taxon>Gunneridae</taxon>
        <taxon>Pentapetalae</taxon>
        <taxon>rosids</taxon>
        <taxon>malvids</taxon>
        <taxon>Brassicales</taxon>
        <taxon>Brassicaceae</taxon>
        <taxon>Brassiceae</taxon>
        <taxon>Raphanus</taxon>
    </lineage>
</organism>
<dbReference type="OrthoDB" id="779856at2759"/>
<dbReference type="GO" id="GO:0010089">
    <property type="term" value="P:xylem development"/>
    <property type="evidence" value="ECO:0007669"/>
    <property type="project" value="InterPro"/>
</dbReference>
<dbReference type="InterPro" id="IPR039280">
    <property type="entry name" value="VUP"/>
</dbReference>
<dbReference type="PANTHER" id="PTHR33974:SF14">
    <property type="entry name" value="(RAPE) HYPOTHETICAL PROTEIN"/>
    <property type="match status" value="1"/>
</dbReference>
<evidence type="ECO:0000313" key="1">
    <source>
        <dbReference type="Proteomes" id="UP000504610"/>
    </source>
</evidence>
<dbReference type="GO" id="GO:0009825">
    <property type="term" value="P:multidimensional cell growth"/>
    <property type="evidence" value="ECO:0007669"/>
    <property type="project" value="TreeGrafter"/>
</dbReference>
<dbReference type="RefSeq" id="XP_018469203.2">
    <property type="nucleotide sequence ID" value="XM_018613701.2"/>
</dbReference>